<dbReference type="InterPro" id="IPR007210">
    <property type="entry name" value="ABC_Gly_betaine_transp_sub-bd"/>
</dbReference>
<dbReference type="GO" id="GO:0022857">
    <property type="term" value="F:transmembrane transporter activity"/>
    <property type="evidence" value="ECO:0007669"/>
    <property type="project" value="InterPro"/>
</dbReference>
<protein>
    <submittedName>
        <fullName evidence="2">Glycine betaine/choline ABC transporter membrane protein</fullName>
    </submittedName>
</protein>
<dbReference type="Proteomes" id="UP000250675">
    <property type="component" value="Unassembled WGS sequence"/>
</dbReference>
<sequence length="105" mass="11198">MTIKAAAQQTSGVNAAMAYGTDGPVAALGLQTLSDPQGVQPIYAPTPVVREAVLKAYPQIADWLQPVFASFDEKTLQQLNARIAVEGQDAKRVAADYLQQKGLLK</sequence>
<organism evidence="2 3">
    <name type="scientific">Klebsiella pneumoniae</name>
    <dbReference type="NCBI Taxonomy" id="573"/>
    <lineage>
        <taxon>Bacteria</taxon>
        <taxon>Pseudomonadati</taxon>
        <taxon>Pseudomonadota</taxon>
        <taxon>Gammaproteobacteria</taxon>
        <taxon>Enterobacterales</taxon>
        <taxon>Enterobacteriaceae</taxon>
        <taxon>Klebsiella/Raoultella group</taxon>
        <taxon>Klebsiella</taxon>
        <taxon>Klebsiella pneumoniae complex</taxon>
    </lineage>
</organism>
<dbReference type="AlphaFoldDB" id="A0A2X3KHT9"/>
<feature type="domain" description="ABC-type glycine betaine transport system substrate-binding" evidence="1">
    <location>
        <begin position="3"/>
        <end position="100"/>
    </location>
</feature>
<dbReference type="EMBL" id="UASO01000005">
    <property type="protein sequence ID" value="SQC85829.1"/>
    <property type="molecule type" value="Genomic_DNA"/>
</dbReference>
<dbReference type="SUPFAM" id="SSF53850">
    <property type="entry name" value="Periplasmic binding protein-like II"/>
    <property type="match status" value="1"/>
</dbReference>
<dbReference type="Pfam" id="PF04069">
    <property type="entry name" value="OpuAC"/>
    <property type="match status" value="1"/>
</dbReference>
<gene>
    <name evidence="2" type="primary">opuBC_1</name>
    <name evidence="2" type="ORF">NCTC9645_03892</name>
</gene>
<proteinExistence type="predicted"/>
<evidence type="ECO:0000313" key="2">
    <source>
        <dbReference type="EMBL" id="SQC85829.1"/>
    </source>
</evidence>
<accession>A0A2X3KHT9</accession>
<reference evidence="2 3" key="1">
    <citation type="submission" date="2018-06" db="EMBL/GenBank/DDBJ databases">
        <authorList>
            <consortium name="Pathogen Informatics"/>
            <person name="Doyle S."/>
        </authorList>
    </citation>
    <scope>NUCLEOTIDE SEQUENCE [LARGE SCALE GENOMIC DNA]</scope>
    <source>
        <strain evidence="2 3">NCTC9645</strain>
    </source>
</reference>
<name>A0A2X3KHT9_KLEPN</name>
<dbReference type="GO" id="GO:0043190">
    <property type="term" value="C:ATP-binding cassette (ABC) transporter complex"/>
    <property type="evidence" value="ECO:0007669"/>
    <property type="project" value="InterPro"/>
</dbReference>
<dbReference type="Gene3D" id="3.40.190.120">
    <property type="entry name" value="Osmoprotection protein (prox), domain 2"/>
    <property type="match status" value="1"/>
</dbReference>
<evidence type="ECO:0000259" key="1">
    <source>
        <dbReference type="Pfam" id="PF04069"/>
    </source>
</evidence>
<evidence type="ECO:0000313" key="3">
    <source>
        <dbReference type="Proteomes" id="UP000250675"/>
    </source>
</evidence>
<dbReference type="Gene3D" id="3.40.190.10">
    <property type="entry name" value="Periplasmic binding protein-like II"/>
    <property type="match status" value="1"/>
</dbReference>